<protein>
    <submittedName>
        <fullName evidence="2">Uncharacterized protein</fullName>
    </submittedName>
</protein>
<accession>A0A5A9NC11</accession>
<dbReference type="EMBL" id="SOYY01000020">
    <property type="protein sequence ID" value="KAA0707200.1"/>
    <property type="molecule type" value="Genomic_DNA"/>
</dbReference>
<name>A0A5A9NC11_9TELE</name>
<dbReference type="AlphaFoldDB" id="A0A5A9NC11"/>
<dbReference type="Proteomes" id="UP000324632">
    <property type="component" value="Chromosome 20"/>
</dbReference>
<reference evidence="2 3" key="1">
    <citation type="journal article" date="2019" name="Mol. Ecol. Resour.">
        <title>Chromosome-level genome assembly of Triplophysa tibetana, a fish adapted to the harsh high-altitude environment of the Tibetan Plateau.</title>
        <authorList>
            <person name="Yang X."/>
            <person name="Liu H."/>
            <person name="Ma Z."/>
            <person name="Zou Y."/>
            <person name="Zou M."/>
            <person name="Mao Y."/>
            <person name="Li X."/>
            <person name="Wang H."/>
            <person name="Chen T."/>
            <person name="Wang W."/>
            <person name="Yang R."/>
        </authorList>
    </citation>
    <scope>NUCLEOTIDE SEQUENCE [LARGE SCALE GENOMIC DNA]</scope>
    <source>
        <strain evidence="2">TTIB1903HZAU</strain>
        <tissue evidence="2">Muscle</tissue>
    </source>
</reference>
<organism evidence="2 3">
    <name type="scientific">Triplophysa tibetana</name>
    <dbReference type="NCBI Taxonomy" id="1572043"/>
    <lineage>
        <taxon>Eukaryota</taxon>
        <taxon>Metazoa</taxon>
        <taxon>Chordata</taxon>
        <taxon>Craniata</taxon>
        <taxon>Vertebrata</taxon>
        <taxon>Euteleostomi</taxon>
        <taxon>Actinopterygii</taxon>
        <taxon>Neopterygii</taxon>
        <taxon>Teleostei</taxon>
        <taxon>Ostariophysi</taxon>
        <taxon>Cypriniformes</taxon>
        <taxon>Nemacheilidae</taxon>
        <taxon>Triplophysa</taxon>
    </lineage>
</organism>
<feature type="region of interest" description="Disordered" evidence="1">
    <location>
        <begin position="1"/>
        <end position="25"/>
    </location>
</feature>
<sequence length="217" mass="23425">MDRSAEVLCSDHHGDGSLPPGLPQGAMEAGCHLNPNQDQGGDETIGNYRTGKKLLQDRTPTINQQKSDPRAPSYIDTDSVRCERGCLSEFGCGGALYPVGGLGSHVSTCTILLTKLPGLTGEQERRGGTEPLQMFPITGPRGRATLRSNTCSCENRCNPAKNKQSNAANDRKNSVYCVRTAFLAAKCHASISAGLYDHTISVRHHFLLLNCIQLRSE</sequence>
<evidence type="ECO:0000313" key="3">
    <source>
        <dbReference type="Proteomes" id="UP000324632"/>
    </source>
</evidence>
<feature type="region of interest" description="Disordered" evidence="1">
    <location>
        <begin position="53"/>
        <end position="75"/>
    </location>
</feature>
<evidence type="ECO:0000256" key="1">
    <source>
        <dbReference type="SAM" id="MobiDB-lite"/>
    </source>
</evidence>
<keyword evidence="3" id="KW-1185">Reference proteome</keyword>
<feature type="compositionally biased region" description="Basic and acidic residues" evidence="1">
    <location>
        <begin position="1"/>
        <end position="15"/>
    </location>
</feature>
<comment type="caution">
    <text evidence="2">The sequence shown here is derived from an EMBL/GenBank/DDBJ whole genome shotgun (WGS) entry which is preliminary data.</text>
</comment>
<proteinExistence type="predicted"/>
<evidence type="ECO:0000313" key="2">
    <source>
        <dbReference type="EMBL" id="KAA0707200.1"/>
    </source>
</evidence>
<gene>
    <name evidence="2" type="ORF">E1301_Tti002521</name>
</gene>